<evidence type="ECO:0000256" key="5">
    <source>
        <dbReference type="ARBA" id="ARBA00022692"/>
    </source>
</evidence>
<dbReference type="Gene3D" id="1.20.1600.10">
    <property type="entry name" value="Outer membrane efflux proteins (OEP)"/>
    <property type="match status" value="1"/>
</dbReference>
<dbReference type="InterPro" id="IPR051906">
    <property type="entry name" value="TolC-like"/>
</dbReference>
<dbReference type="PANTHER" id="PTHR30026">
    <property type="entry name" value="OUTER MEMBRANE PROTEIN TOLC"/>
    <property type="match status" value="1"/>
</dbReference>
<dbReference type="PANTHER" id="PTHR30026:SF22">
    <property type="entry name" value="OUTER MEMBRANE EFFLUX PROTEIN"/>
    <property type="match status" value="1"/>
</dbReference>
<evidence type="ECO:0000256" key="1">
    <source>
        <dbReference type="ARBA" id="ARBA00004442"/>
    </source>
</evidence>
<accession>A0ABU1D211</accession>
<dbReference type="SUPFAM" id="SSF56954">
    <property type="entry name" value="Outer membrane efflux proteins (OEP)"/>
    <property type="match status" value="1"/>
</dbReference>
<dbReference type="RefSeq" id="WP_347286214.1">
    <property type="nucleotide sequence ID" value="NZ_JAUZQE010000001.1"/>
</dbReference>
<protein>
    <submittedName>
        <fullName evidence="8">TolC family outer membrane protein</fullName>
    </submittedName>
</protein>
<keyword evidence="9" id="KW-1185">Reference proteome</keyword>
<gene>
    <name evidence="8" type="ORF">Q8947_00485</name>
</gene>
<keyword evidence="3" id="KW-0813">Transport</keyword>
<comment type="caution">
    <text evidence="8">The sequence shown here is derived from an EMBL/GenBank/DDBJ whole genome shotgun (WGS) entry which is preliminary data.</text>
</comment>
<evidence type="ECO:0000256" key="3">
    <source>
        <dbReference type="ARBA" id="ARBA00022448"/>
    </source>
</evidence>
<dbReference type="Pfam" id="PF02321">
    <property type="entry name" value="OEP"/>
    <property type="match status" value="1"/>
</dbReference>
<keyword evidence="5" id="KW-0812">Transmembrane</keyword>
<keyword evidence="6" id="KW-0472">Membrane</keyword>
<sequence length="433" mass="48610">MEGKNIQRGGLLPNVSVEAKTGHEWRTGTGAEPAVNWSRHAYSVELRQLIYDGSKTLNSVREQGFRKLSAYFTLLHTIDSVALEAGIAHLDVIRYREFERLARENYEAHLDTHAQIQERQESGVGRGVDLSQSAGRLALAQANLMTESGNLNDVSQRYLRLVGDMPPPVLVDAPSFAEWLPARVDDFVAQLRSNPELLAKQALVQAGEAGVQVAKGNHSPVLELRASGGKDRGQPGTPYRDAHSANVQLVLSYNLYRGGADQARVRQTIAQEYAARDVRDYTCRNIQQELAIAWNNISKLREQMPYLQEHVEATTRVRTAYQQQFQIGERSLLDVLDTENELFDARRALANAQIDLRREEMRWLMRAHRLLPALGLSQPYDAVPAEAGDLNFPDDVARRCASVLPDASRLRPVDVQYREAMKPPVLVHHKEVE</sequence>
<reference evidence="8 9" key="1">
    <citation type="submission" date="2023-08" db="EMBL/GenBank/DDBJ databases">
        <title>Alcaligenaceae gen. nov., a novel taxon isolated from the sludge of Yixing Pesticide Factory.</title>
        <authorList>
            <person name="Ruan L."/>
        </authorList>
    </citation>
    <scope>NUCLEOTIDE SEQUENCE [LARGE SCALE GENOMIC DNA]</scope>
    <source>
        <strain evidence="8 9">LG-2</strain>
    </source>
</reference>
<dbReference type="InterPro" id="IPR003423">
    <property type="entry name" value="OMP_efflux"/>
</dbReference>
<dbReference type="EMBL" id="JAUZQE010000001">
    <property type="protein sequence ID" value="MDR4124468.1"/>
    <property type="molecule type" value="Genomic_DNA"/>
</dbReference>
<dbReference type="InterPro" id="IPR010130">
    <property type="entry name" value="T1SS_OMP_TolC"/>
</dbReference>
<name>A0ABU1D211_9BURK</name>
<keyword evidence="4" id="KW-1134">Transmembrane beta strand</keyword>
<evidence type="ECO:0000313" key="8">
    <source>
        <dbReference type="EMBL" id="MDR4124468.1"/>
    </source>
</evidence>
<comment type="similarity">
    <text evidence="2">Belongs to the outer membrane factor (OMF) (TC 1.B.17) family.</text>
</comment>
<dbReference type="Proteomes" id="UP001232156">
    <property type="component" value="Unassembled WGS sequence"/>
</dbReference>
<keyword evidence="7" id="KW-0998">Cell outer membrane</keyword>
<evidence type="ECO:0000256" key="6">
    <source>
        <dbReference type="ARBA" id="ARBA00023136"/>
    </source>
</evidence>
<organism evidence="8 9">
    <name type="scientific">Yanghanlia caeni</name>
    <dbReference type="NCBI Taxonomy" id="3064283"/>
    <lineage>
        <taxon>Bacteria</taxon>
        <taxon>Pseudomonadati</taxon>
        <taxon>Pseudomonadota</taxon>
        <taxon>Betaproteobacteria</taxon>
        <taxon>Burkholderiales</taxon>
        <taxon>Alcaligenaceae</taxon>
        <taxon>Yanghanlia</taxon>
    </lineage>
</organism>
<dbReference type="NCBIfam" id="TIGR01844">
    <property type="entry name" value="type_I_sec_TolC"/>
    <property type="match status" value="1"/>
</dbReference>
<evidence type="ECO:0000313" key="9">
    <source>
        <dbReference type="Proteomes" id="UP001232156"/>
    </source>
</evidence>
<proteinExistence type="inferred from homology"/>
<evidence type="ECO:0000256" key="4">
    <source>
        <dbReference type="ARBA" id="ARBA00022452"/>
    </source>
</evidence>
<comment type="subcellular location">
    <subcellularLocation>
        <location evidence="1">Cell outer membrane</location>
    </subcellularLocation>
</comment>
<evidence type="ECO:0000256" key="7">
    <source>
        <dbReference type="ARBA" id="ARBA00023237"/>
    </source>
</evidence>
<evidence type="ECO:0000256" key="2">
    <source>
        <dbReference type="ARBA" id="ARBA00007613"/>
    </source>
</evidence>